<feature type="coiled-coil region" evidence="15">
    <location>
        <begin position="235"/>
        <end position="283"/>
    </location>
</feature>
<feature type="region of interest" description="Disordered" evidence="16">
    <location>
        <begin position="295"/>
        <end position="330"/>
    </location>
</feature>
<evidence type="ECO:0000256" key="5">
    <source>
        <dbReference type="ARBA" id="ARBA00022679"/>
    </source>
</evidence>
<dbReference type="Pfam" id="PF08647">
    <property type="entry name" value="BRE1"/>
    <property type="match status" value="1"/>
</dbReference>
<dbReference type="GO" id="GO:0006325">
    <property type="term" value="P:chromatin organization"/>
    <property type="evidence" value="ECO:0007669"/>
    <property type="project" value="UniProtKB-KW"/>
</dbReference>
<gene>
    <name evidence="18" type="ORF">LRAMOSA07173</name>
</gene>
<dbReference type="PROSITE" id="PS00518">
    <property type="entry name" value="ZF_RING_1"/>
    <property type="match status" value="1"/>
</dbReference>
<accession>A0A077WDE1</accession>
<keyword evidence="10 14" id="KW-0156">Chromatin regulator</keyword>
<evidence type="ECO:0000256" key="15">
    <source>
        <dbReference type="SAM" id="Coils"/>
    </source>
</evidence>
<evidence type="ECO:0000256" key="11">
    <source>
        <dbReference type="ARBA" id="ARBA00023054"/>
    </source>
</evidence>
<dbReference type="UniPathway" id="UPA00143"/>
<dbReference type="InterPro" id="IPR013956">
    <property type="entry name" value="E3_ubiquit_lig_Bre1"/>
</dbReference>
<evidence type="ECO:0000256" key="14">
    <source>
        <dbReference type="RuleBase" id="RU365038"/>
    </source>
</evidence>
<feature type="coiled-coil region" evidence="15">
    <location>
        <begin position="331"/>
        <end position="365"/>
    </location>
</feature>
<dbReference type="OrthoDB" id="10266039at2759"/>
<keyword evidence="6 14" id="KW-0479">Metal-binding</keyword>
<feature type="compositionally biased region" description="Polar residues" evidence="16">
    <location>
        <begin position="36"/>
        <end position="45"/>
    </location>
</feature>
<dbReference type="SUPFAM" id="SSF57850">
    <property type="entry name" value="RING/U-box"/>
    <property type="match status" value="1"/>
</dbReference>
<dbReference type="GO" id="GO:0008270">
    <property type="term" value="F:zinc ion binding"/>
    <property type="evidence" value="ECO:0007669"/>
    <property type="project" value="UniProtKB-KW"/>
</dbReference>
<dbReference type="EMBL" id="LK023315">
    <property type="protein sequence ID" value="CDS04470.1"/>
    <property type="molecule type" value="Genomic_DNA"/>
</dbReference>
<dbReference type="InterPro" id="IPR013083">
    <property type="entry name" value="Znf_RING/FYVE/PHD"/>
</dbReference>
<organism evidence="18">
    <name type="scientific">Lichtheimia ramosa</name>
    <dbReference type="NCBI Taxonomy" id="688394"/>
    <lineage>
        <taxon>Eukaryota</taxon>
        <taxon>Fungi</taxon>
        <taxon>Fungi incertae sedis</taxon>
        <taxon>Mucoromycota</taxon>
        <taxon>Mucoromycotina</taxon>
        <taxon>Mucoromycetes</taxon>
        <taxon>Mucorales</taxon>
        <taxon>Lichtheimiaceae</taxon>
        <taxon>Lichtheimia</taxon>
    </lineage>
</organism>
<evidence type="ECO:0000256" key="9">
    <source>
        <dbReference type="ARBA" id="ARBA00022833"/>
    </source>
</evidence>
<comment type="catalytic activity">
    <reaction evidence="1 14">
        <text>S-ubiquitinyl-[E2 ubiquitin-conjugating enzyme]-L-cysteine + [acceptor protein]-L-lysine = [E2 ubiquitin-conjugating enzyme]-L-cysteine + N(6)-ubiquitinyl-[acceptor protein]-L-lysine.</text>
        <dbReference type="EC" id="2.3.2.27"/>
    </reaction>
</comment>
<evidence type="ECO:0000256" key="3">
    <source>
        <dbReference type="ARBA" id="ARBA00004906"/>
    </source>
</evidence>
<dbReference type="Pfam" id="PF00097">
    <property type="entry name" value="zf-C3HC4"/>
    <property type="match status" value="1"/>
</dbReference>
<feature type="region of interest" description="Disordered" evidence="16">
    <location>
        <begin position="1"/>
        <end position="82"/>
    </location>
</feature>
<evidence type="ECO:0000256" key="10">
    <source>
        <dbReference type="ARBA" id="ARBA00022853"/>
    </source>
</evidence>
<feature type="compositionally biased region" description="Low complexity" evidence="16">
    <location>
        <begin position="46"/>
        <end position="66"/>
    </location>
</feature>
<dbReference type="GO" id="GO:0033503">
    <property type="term" value="C:HULC complex"/>
    <property type="evidence" value="ECO:0007669"/>
    <property type="project" value="TreeGrafter"/>
</dbReference>
<name>A0A077WDE1_9FUNG</name>
<dbReference type="GO" id="GO:0016567">
    <property type="term" value="P:protein ubiquitination"/>
    <property type="evidence" value="ECO:0007669"/>
    <property type="project" value="UniProtKB-UniRule"/>
</dbReference>
<dbReference type="CDD" id="cd16499">
    <property type="entry name" value="RING-HC_Bre1-like"/>
    <property type="match status" value="1"/>
</dbReference>
<evidence type="ECO:0000256" key="7">
    <source>
        <dbReference type="ARBA" id="ARBA00022771"/>
    </source>
</evidence>
<evidence type="ECO:0000256" key="16">
    <source>
        <dbReference type="SAM" id="MobiDB-lite"/>
    </source>
</evidence>
<dbReference type="GO" id="GO:0061630">
    <property type="term" value="F:ubiquitin protein ligase activity"/>
    <property type="evidence" value="ECO:0007669"/>
    <property type="project" value="UniProtKB-EC"/>
</dbReference>
<evidence type="ECO:0000256" key="4">
    <source>
        <dbReference type="ARBA" id="ARBA00005555"/>
    </source>
</evidence>
<evidence type="ECO:0000256" key="13">
    <source>
        <dbReference type="PROSITE-ProRule" id="PRU00175"/>
    </source>
</evidence>
<feature type="domain" description="RING-type" evidence="17">
    <location>
        <begin position="793"/>
        <end position="831"/>
    </location>
</feature>
<feature type="compositionally biased region" description="Polar residues" evidence="16">
    <location>
        <begin position="300"/>
        <end position="324"/>
    </location>
</feature>
<keyword evidence="12 14" id="KW-0539">Nucleus</keyword>
<dbReference type="SMART" id="SM00184">
    <property type="entry name" value="RING"/>
    <property type="match status" value="1"/>
</dbReference>
<sequence length="845" mass="97119">MSSTTPIDKKRRWATDNADTSTPNVSRPPLKKRFTANGSIGVSNVSQPSSTAVATTSSSDPSPSTHRPTDEELNLESRGLSRDGLLKQMRKAKDEYLAVEQATASLETEGNNVAARRSMIRFEWAMIFNQLSLIGKALGVSHGSELELPKGMDDIRSLSESLQNAQLATRSTAKDIVDLAQRWMSRHDRVHEEYEKTDHSEMQHVLMDWVRHEVEDLLSSYEKTQILVKEMDQQHKTIVNLAESATQDIQNAEEQLAKAQNALDESMEKLAQIEKRHDRSESAAVAAFLSGQLGDKATVQRDTPSSNSPATTTQEIEPKNTTMQESDEQTAKEYQLIVDARSRELDDMQRERQQLIEQAERLRGKFLVLTDEQLLATEYFKVLQLSLEHYKSRAHYLDEIKSQLQFDLDEVSSERRKVLDEMKAEKVSQGMAMEGEMRRLENDLARIRKQRDEFQQIVDAQRNKKNKEKELHDSILAEVEKEAKRMMDLERQLSELRSSAQSSIDIKDGLFTDLSASYKDIYSKISDARAILGFLAEKDENQLVAQQETLQNYRDQFSAWKAAVDSRQDISILMTKIDDKSNEQEKTNLMIQFYADNEAQLMTQIDRAGAIFAKLEEQNSKSVFGLTQKKELRSKLQAEKAKYAHTFASLKALKDQKMSNVAALRRTSEQQLDHIRQLEDRERSLGTQVTEKEDQVRKTVQSLEEHRVNVEDLQQQCSEIRISLEHNETLLHELQKMVKDKTRMLEEEKQLRKRVDEEFEKMQRKWNAISQSDSAVQEQLAEECDNLRGMLKCSACRTNFRRTIITRCMHTFCQECIDKRLETRQRRCPTCGESFGSGDVRPFSL</sequence>
<keyword evidence="8 14" id="KW-0833">Ubl conjugation pathway</keyword>
<comment type="subcellular location">
    <subcellularLocation>
        <location evidence="2 14">Nucleus</location>
    </subcellularLocation>
</comment>
<dbReference type="PANTHER" id="PTHR23163:SF0">
    <property type="entry name" value="E3 UBIQUITIN-PROTEIN LIGASE BRE1"/>
    <property type="match status" value="1"/>
</dbReference>
<keyword evidence="7 13" id="KW-0863">Zinc-finger</keyword>
<evidence type="ECO:0000259" key="17">
    <source>
        <dbReference type="PROSITE" id="PS50089"/>
    </source>
</evidence>
<evidence type="ECO:0000256" key="2">
    <source>
        <dbReference type="ARBA" id="ARBA00004123"/>
    </source>
</evidence>
<proteinExistence type="inferred from homology"/>
<dbReference type="InterPro" id="IPR018957">
    <property type="entry name" value="Znf_C3HC4_RING-type"/>
</dbReference>
<evidence type="ECO:0000256" key="6">
    <source>
        <dbReference type="ARBA" id="ARBA00022723"/>
    </source>
</evidence>
<reference evidence="18" key="1">
    <citation type="journal article" date="2014" name="Genome Announc.">
        <title>De novo whole-genome sequence and genome annotation of Lichtheimia ramosa.</title>
        <authorList>
            <person name="Linde J."/>
            <person name="Schwartze V."/>
            <person name="Binder U."/>
            <person name="Lass-Florl C."/>
            <person name="Voigt K."/>
            <person name="Horn F."/>
        </authorList>
    </citation>
    <scope>NUCLEOTIDE SEQUENCE</scope>
    <source>
        <strain evidence="18">JMRC FSU:6197</strain>
    </source>
</reference>
<dbReference type="InterPro" id="IPR017907">
    <property type="entry name" value="Znf_RING_CS"/>
</dbReference>
<evidence type="ECO:0000256" key="1">
    <source>
        <dbReference type="ARBA" id="ARBA00000900"/>
    </source>
</evidence>
<dbReference type="Gene3D" id="3.30.40.10">
    <property type="entry name" value="Zinc/RING finger domain, C3HC4 (zinc finger)"/>
    <property type="match status" value="1"/>
</dbReference>
<comment type="pathway">
    <text evidence="3 14">Protein modification; protein ubiquitination.</text>
</comment>
<dbReference type="AlphaFoldDB" id="A0A077WDE1"/>
<feature type="coiled-coil region" evidence="15">
    <location>
        <begin position="82"/>
        <end position="109"/>
    </location>
</feature>
<keyword evidence="5 14" id="KW-0808">Transferase</keyword>
<evidence type="ECO:0000256" key="8">
    <source>
        <dbReference type="ARBA" id="ARBA00022786"/>
    </source>
</evidence>
<keyword evidence="9 14" id="KW-0862">Zinc</keyword>
<keyword evidence="11 14" id="KW-0175">Coiled coil</keyword>
<protein>
    <recommendedName>
        <fullName evidence="14">E3 ubiquitin protein ligase</fullName>
        <ecNumber evidence="14">2.3.2.27</ecNumber>
    </recommendedName>
</protein>
<evidence type="ECO:0000256" key="12">
    <source>
        <dbReference type="ARBA" id="ARBA00023242"/>
    </source>
</evidence>
<dbReference type="InterPro" id="IPR001841">
    <property type="entry name" value="Znf_RING"/>
</dbReference>
<dbReference type="EC" id="2.3.2.27" evidence="14"/>
<feature type="coiled-coil region" evidence="15">
    <location>
        <begin position="430"/>
        <end position="499"/>
    </location>
</feature>
<feature type="coiled-coil region" evidence="15">
    <location>
        <begin position="661"/>
        <end position="765"/>
    </location>
</feature>
<dbReference type="GO" id="GO:0005634">
    <property type="term" value="C:nucleus"/>
    <property type="evidence" value="ECO:0007669"/>
    <property type="project" value="UniProtKB-SubCell"/>
</dbReference>
<evidence type="ECO:0000313" key="18">
    <source>
        <dbReference type="EMBL" id="CDS04470.1"/>
    </source>
</evidence>
<comment type="similarity">
    <text evidence="4 14">Belongs to the BRE1 family.</text>
</comment>
<dbReference type="PROSITE" id="PS50089">
    <property type="entry name" value="ZF_RING_2"/>
    <property type="match status" value="1"/>
</dbReference>
<dbReference type="PANTHER" id="PTHR23163">
    <property type="entry name" value="RING FINGER PROTEIN-RELATED"/>
    <property type="match status" value="1"/>
</dbReference>